<evidence type="ECO:0000313" key="2">
    <source>
        <dbReference type="Proteomes" id="UP001228690"/>
    </source>
</evidence>
<dbReference type="EMBL" id="CP123443">
    <property type="protein sequence ID" value="WGK69145.1"/>
    <property type="molecule type" value="Genomic_DNA"/>
</dbReference>
<evidence type="ECO:0000313" key="1">
    <source>
        <dbReference type="EMBL" id="WGK69145.1"/>
    </source>
</evidence>
<organism evidence="1 2">
    <name type="scientific">Candidatus Haliotispira prima</name>
    <dbReference type="NCBI Taxonomy" id="3034016"/>
    <lineage>
        <taxon>Bacteria</taxon>
        <taxon>Pseudomonadati</taxon>
        <taxon>Spirochaetota</taxon>
        <taxon>Spirochaetia</taxon>
        <taxon>Spirochaetales</taxon>
        <taxon>Spirochaetaceae</taxon>
        <taxon>Candidatus Haliotispira</taxon>
    </lineage>
</organism>
<name>A0ABY8MHV7_9SPIO</name>
<protein>
    <submittedName>
        <fullName evidence="1">Uncharacterized protein</fullName>
    </submittedName>
</protein>
<keyword evidence="2" id="KW-1185">Reference proteome</keyword>
<dbReference type="Proteomes" id="UP001228690">
    <property type="component" value="Chromosome"/>
</dbReference>
<gene>
    <name evidence="1" type="ORF">P0082_11780</name>
</gene>
<reference evidence="1 2" key="1">
    <citation type="submission" date="2023-04" db="EMBL/GenBank/DDBJ databases">
        <title>Spirochaete genome identified in red abalone sample constitutes a novel genus.</title>
        <authorList>
            <person name="Sharma S.P."/>
            <person name="Purcell C.M."/>
            <person name="Hyde J.R."/>
            <person name="Severin A.J."/>
        </authorList>
    </citation>
    <scope>NUCLEOTIDE SEQUENCE [LARGE SCALE GENOMIC DNA]</scope>
    <source>
        <strain evidence="1 2">SP-2023</strain>
    </source>
</reference>
<accession>A0ABY8MHV7</accession>
<sequence>MKNLGKILTNISTNSIISNIQYPISNIQYPISCTIREQIFT</sequence>
<proteinExistence type="predicted"/>
<dbReference type="RefSeq" id="WP_326927333.1">
    <property type="nucleotide sequence ID" value="NZ_CP123443.1"/>
</dbReference>